<keyword evidence="2" id="KW-1133">Transmembrane helix</keyword>
<protein>
    <submittedName>
        <fullName evidence="3">Uncharacterized protein</fullName>
    </submittedName>
</protein>
<evidence type="ECO:0000256" key="1">
    <source>
        <dbReference type="SAM" id="MobiDB-lite"/>
    </source>
</evidence>
<dbReference type="HOGENOM" id="CLU_1243602_0_0_11"/>
<dbReference type="GeneID" id="92739319"/>
<keyword evidence="4" id="KW-1185">Reference proteome</keyword>
<sequence>MSNNNWNSWNSNYPAQQAPQPQQNRTSPWVYSIVAIAVVALLVAGVLTATAVMGKDGSGGDGEESPVAAETTASKHQKAKTKTNTSEAEPTSEAPEEEPTPERPQSRDAAGSEYRLSSYGWEGSPAHCNADDQWLYAAYGDGDYVVVCKVGEYGDYYYRSYVGGHSIEKDVDMSYADPSSGSYRVPVGGGTNIEINQKDLKVYEHGEVASTVKFDQFFVVDR</sequence>
<evidence type="ECO:0000256" key="2">
    <source>
        <dbReference type="SAM" id="Phobius"/>
    </source>
</evidence>
<dbReference type="PATRIC" id="fig|306537.10.peg.1703"/>
<feature type="region of interest" description="Disordered" evidence="1">
    <location>
        <begin position="1"/>
        <end position="23"/>
    </location>
</feature>
<keyword evidence="2" id="KW-0472">Membrane</keyword>
<dbReference type="RefSeq" id="WP_005291707.1">
    <property type="nucleotide sequence ID" value="NC_007164.1"/>
</dbReference>
<keyword evidence="2" id="KW-0812">Transmembrane</keyword>
<organism evidence="3 4">
    <name type="scientific">Corynebacterium jeikeium (strain K411)</name>
    <dbReference type="NCBI Taxonomy" id="306537"/>
    <lineage>
        <taxon>Bacteria</taxon>
        <taxon>Bacillati</taxon>
        <taxon>Actinomycetota</taxon>
        <taxon>Actinomycetes</taxon>
        <taxon>Mycobacteriales</taxon>
        <taxon>Corynebacteriaceae</taxon>
        <taxon>Corynebacterium</taxon>
    </lineage>
</organism>
<reference evidence="3 4" key="1">
    <citation type="journal article" date="2005" name="J. Bacteriol.">
        <title>Complete genome sequence and analysis of the multiresistant nosocomial pathogen Corynebacterium jeikeium K411, a lipid-requiring bacterium of the human skin flora.</title>
        <authorList>
            <person name="Tauch A."/>
            <person name="Kaiser O."/>
            <person name="Hain T."/>
            <person name="Goesmann A."/>
            <person name="Weisshaar B."/>
            <person name="Albersmeier A."/>
            <person name="Bekel T."/>
            <person name="Bischoff N."/>
            <person name="Brune I."/>
            <person name="Chakraborty T."/>
            <person name="Kalinowski J."/>
            <person name="Meyer F."/>
            <person name="Rupp O."/>
            <person name="Schneiker S."/>
            <person name="Viehoever P."/>
            <person name="Puehler A."/>
        </authorList>
    </citation>
    <scope>NUCLEOTIDE SEQUENCE [LARGE SCALE GENOMIC DNA]</scope>
    <source>
        <strain evidence="3 4">K411</strain>
    </source>
</reference>
<dbReference type="eggNOG" id="ENOG5030UCR">
    <property type="taxonomic scope" value="Bacteria"/>
</dbReference>
<dbReference type="AlphaFoldDB" id="Q4JTJ8"/>
<gene>
    <name evidence="3" type="ordered locus">jk1682</name>
</gene>
<proteinExistence type="predicted"/>
<feature type="transmembrane region" description="Helical" evidence="2">
    <location>
        <begin position="29"/>
        <end position="52"/>
    </location>
</feature>
<evidence type="ECO:0000313" key="3">
    <source>
        <dbReference type="EMBL" id="CAI37859.1"/>
    </source>
</evidence>
<dbReference type="KEGG" id="cjk:jk1682"/>
<feature type="region of interest" description="Disordered" evidence="1">
    <location>
        <begin position="56"/>
        <end position="114"/>
    </location>
</feature>
<accession>Q4JTJ8</accession>
<dbReference type="EMBL" id="CR931997">
    <property type="protein sequence ID" value="CAI37859.1"/>
    <property type="molecule type" value="Genomic_DNA"/>
</dbReference>
<name>Q4JTJ8_CORJK</name>
<dbReference type="OrthoDB" id="4427997at2"/>
<dbReference type="STRING" id="306537.jk1682"/>
<evidence type="ECO:0000313" key="4">
    <source>
        <dbReference type="Proteomes" id="UP000000545"/>
    </source>
</evidence>
<dbReference type="Proteomes" id="UP000000545">
    <property type="component" value="Chromosome"/>
</dbReference>